<comment type="caution">
    <text evidence="1">The sequence shown here is derived from an EMBL/GenBank/DDBJ whole genome shotgun (WGS) entry which is preliminary data.</text>
</comment>
<proteinExistence type="predicted"/>
<evidence type="ECO:0000313" key="2">
    <source>
        <dbReference type="Proteomes" id="UP000593561"/>
    </source>
</evidence>
<reference evidence="1 2" key="1">
    <citation type="journal article" date="2019" name="Genome Biol. Evol.">
        <title>Insights into the evolution of the New World diploid cottons (Gossypium, subgenus Houzingenia) based on genome sequencing.</title>
        <authorList>
            <person name="Grover C.E."/>
            <person name="Arick M.A. 2nd"/>
            <person name="Thrash A."/>
            <person name="Conover J.L."/>
            <person name="Sanders W.S."/>
            <person name="Peterson D.G."/>
            <person name="Frelichowski J.E."/>
            <person name="Scheffler J.A."/>
            <person name="Scheffler B.E."/>
            <person name="Wendel J.F."/>
        </authorList>
    </citation>
    <scope>NUCLEOTIDE SEQUENCE [LARGE SCALE GENOMIC DNA]</scope>
    <source>
        <strain evidence="1">27</strain>
        <tissue evidence="1">Leaf</tissue>
    </source>
</reference>
<sequence>MAKGLEIEFEALLTSWMVIDFSNNKFLNHLVNFNHLLS</sequence>
<dbReference type="Proteomes" id="UP000593561">
    <property type="component" value="Unassembled WGS sequence"/>
</dbReference>
<protein>
    <submittedName>
        <fullName evidence="1">Uncharacterized protein</fullName>
    </submittedName>
</protein>
<keyword evidence="2" id="KW-1185">Reference proteome</keyword>
<dbReference type="AlphaFoldDB" id="A0A7J8TJC8"/>
<gene>
    <name evidence="1" type="ORF">Godav_029047</name>
</gene>
<evidence type="ECO:0000313" key="1">
    <source>
        <dbReference type="EMBL" id="MBA0638279.1"/>
    </source>
</evidence>
<name>A0A7J8TJC8_GOSDV</name>
<organism evidence="1 2">
    <name type="scientific">Gossypium davidsonii</name>
    <name type="common">Davidson's cotton</name>
    <name type="synonym">Gossypium klotzschianum subsp. davidsonii</name>
    <dbReference type="NCBI Taxonomy" id="34287"/>
    <lineage>
        <taxon>Eukaryota</taxon>
        <taxon>Viridiplantae</taxon>
        <taxon>Streptophyta</taxon>
        <taxon>Embryophyta</taxon>
        <taxon>Tracheophyta</taxon>
        <taxon>Spermatophyta</taxon>
        <taxon>Magnoliopsida</taxon>
        <taxon>eudicotyledons</taxon>
        <taxon>Gunneridae</taxon>
        <taxon>Pentapetalae</taxon>
        <taxon>rosids</taxon>
        <taxon>malvids</taxon>
        <taxon>Malvales</taxon>
        <taxon>Malvaceae</taxon>
        <taxon>Malvoideae</taxon>
        <taxon>Gossypium</taxon>
    </lineage>
</organism>
<dbReference type="EMBL" id="JABFAC010250270">
    <property type="protein sequence ID" value="MBA0638279.1"/>
    <property type="molecule type" value="Genomic_DNA"/>
</dbReference>
<accession>A0A7J8TJC8</accession>